<evidence type="ECO:0000313" key="1">
    <source>
        <dbReference type="EMBL" id="GBP38589.1"/>
    </source>
</evidence>
<comment type="caution">
    <text evidence="1">The sequence shown here is derived from an EMBL/GenBank/DDBJ whole genome shotgun (WGS) entry which is preliminary data.</text>
</comment>
<keyword evidence="2" id="KW-1185">Reference proteome</keyword>
<protein>
    <submittedName>
        <fullName evidence="1">Uncharacterized protein</fullName>
    </submittedName>
</protein>
<organism evidence="1 2">
    <name type="scientific">Eumeta variegata</name>
    <name type="common">Bagworm moth</name>
    <name type="synonym">Eumeta japonica</name>
    <dbReference type="NCBI Taxonomy" id="151549"/>
    <lineage>
        <taxon>Eukaryota</taxon>
        <taxon>Metazoa</taxon>
        <taxon>Ecdysozoa</taxon>
        <taxon>Arthropoda</taxon>
        <taxon>Hexapoda</taxon>
        <taxon>Insecta</taxon>
        <taxon>Pterygota</taxon>
        <taxon>Neoptera</taxon>
        <taxon>Endopterygota</taxon>
        <taxon>Lepidoptera</taxon>
        <taxon>Glossata</taxon>
        <taxon>Ditrysia</taxon>
        <taxon>Tineoidea</taxon>
        <taxon>Psychidae</taxon>
        <taxon>Oiketicinae</taxon>
        <taxon>Eumeta</taxon>
    </lineage>
</organism>
<dbReference type="Proteomes" id="UP000299102">
    <property type="component" value="Unassembled WGS sequence"/>
</dbReference>
<dbReference type="AlphaFoldDB" id="A0A4C1VJ25"/>
<sequence length="231" mass="26058">MLTSARPRVNQDEQAAKLRSILQSSVEMGRSASELFIEGYTGARVRLYQQRHRIKHLVLLQIELLSLAVVLPAPRSELHAQRHPSARGGDTGRWTMLTELFQLDAVVVEKNTNIETVFLAVSSDGNVPLQQPAADIGVHYWAVEPENLKSFQRPAPQGPARSPIAPNQTVVKLVYHENEPVRKVRCHILTDYRRRVAALAVVFRPRLMMELEGGHRNSVVKRRNPIEFGLV</sequence>
<evidence type="ECO:0000313" key="2">
    <source>
        <dbReference type="Proteomes" id="UP000299102"/>
    </source>
</evidence>
<gene>
    <name evidence="1" type="ORF">EVAR_96191_1</name>
</gene>
<dbReference type="EMBL" id="BGZK01000351">
    <property type="protein sequence ID" value="GBP38589.1"/>
    <property type="molecule type" value="Genomic_DNA"/>
</dbReference>
<name>A0A4C1VJ25_EUMVA</name>
<accession>A0A4C1VJ25</accession>
<reference evidence="1 2" key="1">
    <citation type="journal article" date="2019" name="Commun. Biol.">
        <title>The bagworm genome reveals a unique fibroin gene that provides high tensile strength.</title>
        <authorList>
            <person name="Kono N."/>
            <person name="Nakamura H."/>
            <person name="Ohtoshi R."/>
            <person name="Tomita M."/>
            <person name="Numata K."/>
            <person name="Arakawa K."/>
        </authorList>
    </citation>
    <scope>NUCLEOTIDE SEQUENCE [LARGE SCALE GENOMIC DNA]</scope>
</reference>
<proteinExistence type="predicted"/>